<accession>A0AA86S1U4</accession>
<sequence>MSLILVVCMRDGLVYVTCYVRNVVCSSVLRYELDGSCHGCYGDSYEAEPQFYAAASCELGGYYCPSNHYCRHNATT</sequence>
<dbReference type="Proteomes" id="UP001189624">
    <property type="component" value="Chromosome 3"/>
</dbReference>
<dbReference type="EMBL" id="OY731400">
    <property type="protein sequence ID" value="CAJ1938855.1"/>
    <property type="molecule type" value="Genomic_DNA"/>
</dbReference>
<gene>
    <name evidence="1" type="ORF">AYBTSS11_LOCUS8826</name>
</gene>
<evidence type="ECO:0000313" key="2">
    <source>
        <dbReference type="Proteomes" id="UP001189624"/>
    </source>
</evidence>
<protein>
    <submittedName>
        <fullName evidence="1">Uncharacterized protein</fullName>
    </submittedName>
</protein>
<name>A0AA86S1U4_9FABA</name>
<organism evidence="1 2">
    <name type="scientific">Sphenostylis stenocarpa</name>
    <dbReference type="NCBI Taxonomy" id="92480"/>
    <lineage>
        <taxon>Eukaryota</taxon>
        <taxon>Viridiplantae</taxon>
        <taxon>Streptophyta</taxon>
        <taxon>Embryophyta</taxon>
        <taxon>Tracheophyta</taxon>
        <taxon>Spermatophyta</taxon>
        <taxon>Magnoliopsida</taxon>
        <taxon>eudicotyledons</taxon>
        <taxon>Gunneridae</taxon>
        <taxon>Pentapetalae</taxon>
        <taxon>rosids</taxon>
        <taxon>fabids</taxon>
        <taxon>Fabales</taxon>
        <taxon>Fabaceae</taxon>
        <taxon>Papilionoideae</taxon>
        <taxon>50 kb inversion clade</taxon>
        <taxon>NPAAA clade</taxon>
        <taxon>indigoferoid/millettioid clade</taxon>
        <taxon>Phaseoleae</taxon>
        <taxon>Sphenostylis</taxon>
    </lineage>
</organism>
<dbReference type="AlphaFoldDB" id="A0AA86S1U4"/>
<reference evidence="1" key="1">
    <citation type="submission" date="2023-10" db="EMBL/GenBank/DDBJ databases">
        <authorList>
            <person name="Domelevo Entfellner J.-B."/>
        </authorList>
    </citation>
    <scope>NUCLEOTIDE SEQUENCE</scope>
</reference>
<dbReference type="Gramene" id="rna-AYBTSS11_LOCUS8826">
    <property type="protein sequence ID" value="CAJ1938855.1"/>
    <property type="gene ID" value="gene-AYBTSS11_LOCUS8826"/>
</dbReference>
<keyword evidence="2" id="KW-1185">Reference proteome</keyword>
<evidence type="ECO:0000313" key="1">
    <source>
        <dbReference type="EMBL" id="CAJ1938855.1"/>
    </source>
</evidence>
<proteinExistence type="predicted"/>